<dbReference type="SMART" id="SM00320">
    <property type="entry name" value="WD40"/>
    <property type="match status" value="5"/>
</dbReference>
<evidence type="ECO:0000256" key="2">
    <source>
        <dbReference type="ARBA" id="ARBA00022737"/>
    </source>
</evidence>
<dbReference type="Gene3D" id="3.40.50.300">
    <property type="entry name" value="P-loop containing nucleotide triphosphate hydrolases"/>
    <property type="match status" value="1"/>
</dbReference>
<organism evidence="4 5">
    <name type="scientific">Ridgeia piscesae</name>
    <name type="common">Tubeworm</name>
    <dbReference type="NCBI Taxonomy" id="27915"/>
    <lineage>
        <taxon>Eukaryota</taxon>
        <taxon>Metazoa</taxon>
        <taxon>Spiralia</taxon>
        <taxon>Lophotrochozoa</taxon>
        <taxon>Annelida</taxon>
        <taxon>Polychaeta</taxon>
        <taxon>Sedentaria</taxon>
        <taxon>Canalipalpata</taxon>
        <taxon>Sabellida</taxon>
        <taxon>Siboglinidae</taxon>
        <taxon>Ridgeia</taxon>
    </lineage>
</organism>
<dbReference type="Pfam" id="PF23586">
    <property type="entry name" value="Beta-prop_NWD2_C"/>
    <property type="match status" value="1"/>
</dbReference>
<dbReference type="InterPro" id="IPR057588">
    <property type="entry name" value="NWD1/2-like_WH"/>
</dbReference>
<dbReference type="Pfam" id="PF05729">
    <property type="entry name" value="NACHT"/>
    <property type="match status" value="1"/>
</dbReference>
<dbReference type="InterPro" id="IPR019775">
    <property type="entry name" value="WD40_repeat_CS"/>
</dbReference>
<dbReference type="PANTHER" id="PTHR19871:SF14">
    <property type="entry name" value="DUF4062 DOMAIN-CONTAINING PROTEIN"/>
    <property type="match status" value="1"/>
</dbReference>
<dbReference type="InterPro" id="IPR027417">
    <property type="entry name" value="P-loop_NTPase"/>
</dbReference>
<keyword evidence="2" id="KW-0677">Repeat</keyword>
<reference evidence="4" key="1">
    <citation type="journal article" date="2023" name="Mol. Biol. Evol.">
        <title>Third-Generation Sequencing Reveals the Adaptive Role of the Epigenome in Three Deep-Sea Polychaetes.</title>
        <authorList>
            <person name="Perez M."/>
            <person name="Aroh O."/>
            <person name="Sun Y."/>
            <person name="Lan Y."/>
            <person name="Juniper S.K."/>
            <person name="Young C.R."/>
            <person name="Angers B."/>
            <person name="Qian P.Y."/>
        </authorList>
    </citation>
    <scope>NUCLEOTIDE SEQUENCE</scope>
    <source>
        <strain evidence="4">R07B-5</strain>
    </source>
</reference>
<name>A0AAD9K446_RIDPI</name>
<dbReference type="PANTHER" id="PTHR19871">
    <property type="entry name" value="BETA TRANSDUCIN-RELATED PROTEIN"/>
    <property type="match status" value="1"/>
</dbReference>
<dbReference type="InterPro" id="IPR001680">
    <property type="entry name" value="WD40_rpt"/>
</dbReference>
<dbReference type="InterPro" id="IPR036322">
    <property type="entry name" value="WD40_repeat_dom_sf"/>
</dbReference>
<dbReference type="PROSITE" id="PS50837">
    <property type="entry name" value="NACHT"/>
    <property type="match status" value="1"/>
</dbReference>
<sequence length="1606" mass="181183">MRNVYPKLKDFCREKHGLEFQVVDMRWGIRDEATDDHMTTELCMKEIETCQRLSVGPSFMVVNRRLLYDCRRFRLCRAETWRGVVDSLELLPIYDLFKRRPKGNTTRTSDCVEEYRYKRQMDADQDAWWEIQEMENERHRKHPKLLCAYIVNVDLRRMCSARQEAQGFLSTLRDEKIPQKLPESNIGRFEVEWLADQEGTESEKHTEYVEAFCSRVFNDLSTLVDNATLANQKLSDDNIYGEVLQHLHACTLFCKIFQGRGELVELQKKYVIGERGDATQPFVLYGASGCGKTSLLAKAFSQTVTWLPAESSPVMVLRFLGTSPDSSSVIPLLTSLCRQIAVNYDEPAEEIPGELSPLIQHLRRLLSCATEVKPLFIFLDSLDQLSAADGAHRLSWLPCVLPPHVRLVVSTLPDYYGILDVLRQMVTEPDNYGQVTPLGENLGSVILKSWLAEANRQVTPSQWEVVQYAITKCNLPLFVKLVFDDICRWRSYSAPEVTSLANTIHDSINRLFDRIENQHGHVLVSRALGYLTAAKNGLSEAELEDLLSLDERVLNDVYQYHLPPVRRIPPLLWTRVRNDLPHYFAEREADGVTVIDWYHRQFMEAATQRYFRNINFASEMHSQLADYFLGVWGGREKPFEYSELQKSRFKNLESTKGASDRKVPIQPLYFLGDDKTVTRYNLRKLNETPFHLIRSSRYDDLYKEVLFNFRWLHAKLSCMPLQAVLADFEDYLQYHENKDAQLLADALRLSASVVTRRPDMVGPQIVGRLLPYYNTHSQIQSLIKQCDSDGLEVNALSPCYHCMHTPGGPLQYSLEGHPFAPFGIAVTSDNKYLVSVSNIVIVWDLSTGGMFRQIDPAIVGIMQNLSLSPNDKNAVSFTNNDQIVVCFVVTGEVKVVDKVLREGHDSIVGTASGNDCFVVWTRTQWFVYSLEGVQISAHLSMLPKEFNTLMHVELAQNSDKRLLVWKIDDAIVGVETEHDMVLQVPNDDIEDFYCHSAIAISADHRTIYTCIAISNGDVVRYKREDSTDRGTPSRWVFDRSLGTNHNKLFAMTLSDNESYLLSTLALGYKLWHVSEESADGSCPLTELKLPTGVRNIPGKNQLRCLAALTRDDEYVIGAVRKNVYVWQVGDGHLVKTLDIHFGRVMSLLCVGKLNKAITASIDKSIKIWNMDNIREEAYTIDRHEKPIEQLHLASNAYVGATTTRNCVGVWSLDTGRLMKTLATSAHSSIVTHSAITADGAYVVSAESGNVLLWDLAKEKVIHQDAQKDVQQLLLIDNDAKFLAVSKVTYNRCRCVCREMPSGQQIYEFEFTIKKYRDVVVTSDGLFLVVPMADKSGDRIGVYHTNTGTHMYDATPKFPKYRDYSRVVAMPKDPQLVLACAFFLLVPHVALIDDEKANVWDVKKKSFVRAVVRWNGTCTRDGKYGLYAPTTGGGLDLLDLKTGKTVHSLIPRKAEGAFTVQTLFTNNDAHAVYYHSGHRSVRVFRVADGVKIADYKAHADIRDIASTPGGTSIVLGAVDGSLVVLAIADPLNPANKDFLSALPSRQLTAAALSPRRRGKATDFANGGLSPFKKGRSQSRNKFLAAVQVAKLTSRAGVQQTSRACVLS</sequence>
<feature type="domain" description="NACHT" evidence="3">
    <location>
        <begin position="280"/>
        <end position="414"/>
    </location>
</feature>
<dbReference type="InterPro" id="IPR056534">
    <property type="entry name" value="Beta-prop_NWD2_C"/>
</dbReference>
<keyword evidence="5" id="KW-1185">Reference proteome</keyword>
<accession>A0AAD9K446</accession>
<dbReference type="Gene3D" id="2.130.10.10">
    <property type="entry name" value="YVTN repeat-like/Quinoprotein amine dehydrogenase"/>
    <property type="match status" value="3"/>
</dbReference>
<dbReference type="Pfam" id="PF25469">
    <property type="entry name" value="WHD_NWD1"/>
    <property type="match status" value="1"/>
</dbReference>
<dbReference type="SUPFAM" id="SSF82171">
    <property type="entry name" value="DPP6 N-terminal domain-like"/>
    <property type="match status" value="1"/>
</dbReference>
<dbReference type="InterPro" id="IPR015943">
    <property type="entry name" value="WD40/YVTN_repeat-like_dom_sf"/>
</dbReference>
<dbReference type="InterPro" id="IPR052752">
    <property type="entry name" value="NACHT-WD_repeat"/>
</dbReference>
<dbReference type="Proteomes" id="UP001209878">
    <property type="component" value="Unassembled WGS sequence"/>
</dbReference>
<dbReference type="SUPFAM" id="SSF52540">
    <property type="entry name" value="P-loop containing nucleoside triphosphate hydrolases"/>
    <property type="match status" value="1"/>
</dbReference>
<evidence type="ECO:0000256" key="1">
    <source>
        <dbReference type="ARBA" id="ARBA00022574"/>
    </source>
</evidence>
<dbReference type="SUPFAM" id="SSF50998">
    <property type="entry name" value="Quinoprotein alcohol dehydrogenase-like"/>
    <property type="match status" value="1"/>
</dbReference>
<dbReference type="InterPro" id="IPR007111">
    <property type="entry name" value="NACHT_NTPase"/>
</dbReference>
<proteinExistence type="predicted"/>
<dbReference type="SUPFAM" id="SSF50978">
    <property type="entry name" value="WD40 repeat-like"/>
    <property type="match status" value="1"/>
</dbReference>
<dbReference type="InterPro" id="IPR011047">
    <property type="entry name" value="Quinoprotein_ADH-like_sf"/>
</dbReference>
<dbReference type="PROSITE" id="PS00678">
    <property type="entry name" value="WD_REPEATS_1"/>
    <property type="match status" value="1"/>
</dbReference>
<comment type="caution">
    <text evidence="4">The sequence shown here is derived from an EMBL/GenBank/DDBJ whole genome shotgun (WGS) entry which is preliminary data.</text>
</comment>
<evidence type="ECO:0000259" key="3">
    <source>
        <dbReference type="PROSITE" id="PS50837"/>
    </source>
</evidence>
<protein>
    <recommendedName>
        <fullName evidence="3">NACHT domain-containing protein</fullName>
    </recommendedName>
</protein>
<dbReference type="EMBL" id="JAODUO010001406">
    <property type="protein sequence ID" value="KAK2164566.1"/>
    <property type="molecule type" value="Genomic_DNA"/>
</dbReference>
<dbReference type="Gene3D" id="1.25.40.370">
    <property type="match status" value="1"/>
</dbReference>
<keyword evidence="1" id="KW-0853">WD repeat</keyword>
<evidence type="ECO:0000313" key="5">
    <source>
        <dbReference type="Proteomes" id="UP001209878"/>
    </source>
</evidence>
<evidence type="ECO:0000313" key="4">
    <source>
        <dbReference type="EMBL" id="KAK2164566.1"/>
    </source>
</evidence>
<gene>
    <name evidence="4" type="ORF">NP493_1406g01025</name>
</gene>